<sequence>MTYLDCALNNLNIGGKTNVEDEYDFQKSIQKSYENPLIKHEWNTMYIMADFGEYFEDTWLKNEKVLCSLKFNEESKVLKVYPDFSNTRPYVLKIQSMEGKVFRYFIEHCSNLMPESIDSNQQTLIKKIREHSRNCVMNSLITETFRLPPKNKLFVFVFLEISAAKLFDYPDLFVEYSIHLPEGWSNCGEEALSGRTQLCRSSNNGGLVHFGHCVECFFEYNFINLENTEYSNKPYIYFEVLSKDSWDRYRTEGLCYTSLPISHSGMFHYNLKCFRFTTENPISEMRRFFIGDCHNYLDVSWVGVPDNLKENFLNKHDLSTTSTGELNVKMNIVHQSQEFLDENRLTGRKTKKIIFEQLSSSPLIKSVEQVIQEFKRARRELLEARKNV</sequence>
<proteinExistence type="predicted"/>
<gene>
    <name evidence="6" type="ORF">ABEB36_007658</name>
</gene>
<reference evidence="6 7" key="1">
    <citation type="submission" date="2024-05" db="EMBL/GenBank/DDBJ databases">
        <title>Genetic variation in Jamaican populations of the coffee berry borer (Hypothenemus hampei).</title>
        <authorList>
            <person name="Errbii M."/>
            <person name="Myrie A."/>
        </authorList>
    </citation>
    <scope>NUCLEOTIDE SEQUENCE [LARGE SCALE GENOMIC DNA]</scope>
    <source>
        <strain evidence="6">JA-Hopewell-2020-01-JO</strain>
        <tissue evidence="6">Whole body</tissue>
    </source>
</reference>
<evidence type="ECO:0000313" key="6">
    <source>
        <dbReference type="EMBL" id="KAL1502526.1"/>
    </source>
</evidence>
<comment type="caution">
    <text evidence="6">The sequence shown here is derived from an EMBL/GenBank/DDBJ whole genome shotgun (WGS) entry which is preliminary data.</text>
</comment>
<dbReference type="PANTHER" id="PTHR12968:SF4">
    <property type="entry name" value="TECTONIC-LIKE COMPLEX MEMBER MKS1"/>
    <property type="match status" value="1"/>
</dbReference>
<dbReference type="Proteomes" id="UP001566132">
    <property type="component" value="Unassembled WGS sequence"/>
</dbReference>
<name>A0ABD1EVQ9_HYPHA</name>
<keyword evidence="5" id="KW-0966">Cell projection</keyword>
<evidence type="ECO:0000256" key="3">
    <source>
        <dbReference type="ARBA" id="ARBA00022794"/>
    </source>
</evidence>
<evidence type="ECO:0000256" key="2">
    <source>
        <dbReference type="ARBA" id="ARBA00022490"/>
    </source>
</evidence>
<comment type="subcellular location">
    <subcellularLocation>
        <location evidence="1">Cytoplasm</location>
        <location evidence="1">Cytoskeleton</location>
        <location evidence="1">Cilium basal body</location>
    </subcellularLocation>
</comment>
<evidence type="ECO:0000313" key="7">
    <source>
        <dbReference type="Proteomes" id="UP001566132"/>
    </source>
</evidence>
<organism evidence="6 7">
    <name type="scientific">Hypothenemus hampei</name>
    <name type="common">Coffee berry borer</name>
    <dbReference type="NCBI Taxonomy" id="57062"/>
    <lineage>
        <taxon>Eukaryota</taxon>
        <taxon>Metazoa</taxon>
        <taxon>Ecdysozoa</taxon>
        <taxon>Arthropoda</taxon>
        <taxon>Hexapoda</taxon>
        <taxon>Insecta</taxon>
        <taxon>Pterygota</taxon>
        <taxon>Neoptera</taxon>
        <taxon>Endopterygota</taxon>
        <taxon>Coleoptera</taxon>
        <taxon>Polyphaga</taxon>
        <taxon>Cucujiformia</taxon>
        <taxon>Curculionidae</taxon>
        <taxon>Scolytinae</taxon>
        <taxon>Hypothenemus</taxon>
    </lineage>
</organism>
<accession>A0ABD1EVQ9</accession>
<evidence type="ECO:0000256" key="5">
    <source>
        <dbReference type="ARBA" id="ARBA00023273"/>
    </source>
</evidence>
<dbReference type="GO" id="GO:0030030">
    <property type="term" value="P:cell projection organization"/>
    <property type="evidence" value="ECO:0007669"/>
    <property type="project" value="UniProtKB-KW"/>
</dbReference>
<keyword evidence="7" id="KW-1185">Reference proteome</keyword>
<keyword evidence="4" id="KW-0206">Cytoskeleton</keyword>
<protein>
    <recommendedName>
        <fullName evidence="8">Meckel syndrome type 1 protein</fullName>
    </recommendedName>
</protein>
<dbReference type="PROSITE" id="PS51381">
    <property type="entry name" value="C2_B9"/>
    <property type="match status" value="1"/>
</dbReference>
<dbReference type="InterPro" id="IPR010796">
    <property type="entry name" value="C2_B9-type_dom"/>
</dbReference>
<dbReference type="AlphaFoldDB" id="A0ABD1EVQ9"/>
<keyword evidence="2" id="KW-0963">Cytoplasm</keyword>
<dbReference type="EMBL" id="JBDJPC010000005">
    <property type="protein sequence ID" value="KAL1502526.1"/>
    <property type="molecule type" value="Genomic_DNA"/>
</dbReference>
<evidence type="ECO:0000256" key="4">
    <source>
        <dbReference type="ARBA" id="ARBA00023212"/>
    </source>
</evidence>
<dbReference type="PANTHER" id="PTHR12968">
    <property type="entry name" value="B9 DOMAIN-CONTAINING"/>
    <property type="match status" value="1"/>
</dbReference>
<evidence type="ECO:0008006" key="8">
    <source>
        <dbReference type="Google" id="ProtNLM"/>
    </source>
</evidence>
<keyword evidence="3" id="KW-0970">Cilium biogenesis/degradation</keyword>
<dbReference type="GO" id="GO:0005929">
    <property type="term" value="C:cilium"/>
    <property type="evidence" value="ECO:0007669"/>
    <property type="project" value="UniProtKB-ARBA"/>
</dbReference>
<evidence type="ECO:0000256" key="1">
    <source>
        <dbReference type="ARBA" id="ARBA00004120"/>
    </source>
</evidence>
<dbReference type="Pfam" id="PF07162">
    <property type="entry name" value="B9-C2"/>
    <property type="match status" value="1"/>
</dbReference>